<organism evidence="7 8">
    <name type="scientific">Nyssa sinensis</name>
    <dbReference type="NCBI Taxonomy" id="561372"/>
    <lineage>
        <taxon>Eukaryota</taxon>
        <taxon>Viridiplantae</taxon>
        <taxon>Streptophyta</taxon>
        <taxon>Embryophyta</taxon>
        <taxon>Tracheophyta</taxon>
        <taxon>Spermatophyta</taxon>
        <taxon>Magnoliopsida</taxon>
        <taxon>eudicotyledons</taxon>
        <taxon>Gunneridae</taxon>
        <taxon>Pentapetalae</taxon>
        <taxon>asterids</taxon>
        <taxon>Cornales</taxon>
        <taxon>Nyssaceae</taxon>
        <taxon>Nyssa</taxon>
    </lineage>
</organism>
<dbReference type="AlphaFoldDB" id="A0A5J5C4F4"/>
<evidence type="ECO:0000259" key="6">
    <source>
        <dbReference type="PROSITE" id="PS50011"/>
    </source>
</evidence>
<dbReference type="SMART" id="SM00220">
    <property type="entry name" value="S_TKc"/>
    <property type="match status" value="1"/>
</dbReference>
<reference evidence="7 8" key="1">
    <citation type="submission" date="2019-09" db="EMBL/GenBank/DDBJ databases">
        <title>A chromosome-level genome assembly of the Chinese tupelo Nyssa sinensis.</title>
        <authorList>
            <person name="Yang X."/>
            <person name="Kang M."/>
            <person name="Yang Y."/>
            <person name="Xiong H."/>
            <person name="Wang M."/>
            <person name="Zhang Z."/>
            <person name="Wang Z."/>
            <person name="Wu H."/>
            <person name="Ma T."/>
            <person name="Liu J."/>
            <person name="Xi Z."/>
        </authorList>
    </citation>
    <scope>NUCLEOTIDE SEQUENCE [LARGE SCALE GENOMIC DNA]</scope>
    <source>
        <strain evidence="7">J267</strain>
        <tissue evidence="7">Leaf</tissue>
    </source>
</reference>
<dbReference type="GO" id="GO:0005737">
    <property type="term" value="C:cytoplasm"/>
    <property type="evidence" value="ECO:0007669"/>
    <property type="project" value="TreeGrafter"/>
</dbReference>
<name>A0A5J5C4F4_9ASTE</name>
<evidence type="ECO:0000256" key="2">
    <source>
        <dbReference type="ARBA" id="ARBA00022679"/>
    </source>
</evidence>
<evidence type="ECO:0000256" key="5">
    <source>
        <dbReference type="ARBA" id="ARBA00022840"/>
    </source>
</evidence>
<dbReference type="Pfam" id="PF00069">
    <property type="entry name" value="Pkinase"/>
    <property type="match status" value="1"/>
</dbReference>
<dbReference type="EMBL" id="CM018031">
    <property type="protein sequence ID" value="KAA8550029.1"/>
    <property type="molecule type" value="Genomic_DNA"/>
</dbReference>
<evidence type="ECO:0000256" key="1">
    <source>
        <dbReference type="ARBA" id="ARBA00006529"/>
    </source>
</evidence>
<proteinExistence type="inferred from homology"/>
<dbReference type="PROSITE" id="PS50011">
    <property type="entry name" value="PROTEIN_KINASE_DOM"/>
    <property type="match status" value="1"/>
</dbReference>
<dbReference type="GO" id="GO:0004709">
    <property type="term" value="F:MAP kinase kinase kinase activity"/>
    <property type="evidence" value="ECO:0007669"/>
    <property type="project" value="TreeGrafter"/>
</dbReference>
<evidence type="ECO:0000256" key="4">
    <source>
        <dbReference type="ARBA" id="ARBA00022777"/>
    </source>
</evidence>
<dbReference type="Gene3D" id="1.10.510.10">
    <property type="entry name" value="Transferase(Phosphotransferase) domain 1"/>
    <property type="match status" value="1"/>
</dbReference>
<dbReference type="PANTHER" id="PTHR48016:SF56">
    <property type="entry name" value="MAPKK KINASE"/>
    <property type="match status" value="1"/>
</dbReference>
<accession>A0A5J5C4F4</accession>
<evidence type="ECO:0000256" key="3">
    <source>
        <dbReference type="ARBA" id="ARBA00022741"/>
    </source>
</evidence>
<dbReference type="InterPro" id="IPR011009">
    <property type="entry name" value="Kinase-like_dom_sf"/>
</dbReference>
<keyword evidence="3" id="KW-0547">Nucleotide-binding</keyword>
<dbReference type="SUPFAM" id="SSF56112">
    <property type="entry name" value="Protein kinase-like (PK-like)"/>
    <property type="match status" value="1"/>
</dbReference>
<evidence type="ECO:0000313" key="7">
    <source>
        <dbReference type="EMBL" id="KAA8550029.1"/>
    </source>
</evidence>
<keyword evidence="2" id="KW-0808">Transferase</keyword>
<gene>
    <name evidence="7" type="ORF">F0562_001713</name>
</gene>
<dbReference type="PANTHER" id="PTHR48016">
    <property type="entry name" value="MAP KINASE KINASE KINASE SSK2-RELATED-RELATED"/>
    <property type="match status" value="1"/>
</dbReference>
<evidence type="ECO:0000313" key="8">
    <source>
        <dbReference type="Proteomes" id="UP000325577"/>
    </source>
</evidence>
<dbReference type="InterPro" id="IPR000719">
    <property type="entry name" value="Prot_kinase_dom"/>
</dbReference>
<dbReference type="OrthoDB" id="25592at2759"/>
<protein>
    <recommendedName>
        <fullName evidence="6">Protein kinase domain-containing protein</fullName>
    </recommendedName>
</protein>
<keyword evidence="8" id="KW-1185">Reference proteome</keyword>
<comment type="similarity">
    <text evidence="1">Belongs to the protein kinase superfamily. STE Ser/Thr protein kinase family. MAP kinase kinase kinase subfamily.</text>
</comment>
<keyword evidence="4" id="KW-0418">Kinase</keyword>
<dbReference type="GO" id="GO:0005524">
    <property type="term" value="F:ATP binding"/>
    <property type="evidence" value="ECO:0007669"/>
    <property type="project" value="UniProtKB-KW"/>
</dbReference>
<dbReference type="Proteomes" id="UP000325577">
    <property type="component" value="Linkage Group LG0"/>
</dbReference>
<feature type="domain" description="Protein kinase" evidence="6">
    <location>
        <begin position="1"/>
        <end position="125"/>
    </location>
</feature>
<dbReference type="InterPro" id="IPR050538">
    <property type="entry name" value="MAP_kinase_kinase_kinase"/>
</dbReference>
<sequence>MSPLRLFRDFGAAKQVVELATISTAKPMKGTPYWMTPEVIPQTGHSFSADTWSVGCTIIEMATGKPLWSQQYQEVAALFHTGTTKSHPPILEHLSIKAKDFLLNCLQKEPKLRSAANELLKHPFVTGESVECHVLCISTMKNLRTHRQQMG</sequence>
<keyword evidence="5" id="KW-0067">ATP-binding</keyword>